<dbReference type="OrthoDB" id="7826912at2"/>
<name>A0A175RCI0_9HYPH</name>
<dbReference type="RefSeq" id="WP_058634418.1">
    <property type="nucleotide sequence ID" value="NZ_LDPZ01000014.1"/>
</dbReference>
<protein>
    <submittedName>
        <fullName evidence="3">Uncharacterized protein</fullName>
    </submittedName>
</protein>
<feature type="compositionally biased region" description="Basic and acidic residues" evidence="2">
    <location>
        <begin position="285"/>
        <end position="297"/>
    </location>
</feature>
<accession>A0A175RCI0</accession>
<comment type="caution">
    <text evidence="3">The sequence shown here is derived from an EMBL/GenBank/DDBJ whole genome shotgun (WGS) entry which is preliminary data.</text>
</comment>
<keyword evidence="1" id="KW-0175">Coiled coil</keyword>
<gene>
    <name evidence="3" type="ORF">NS226_07295</name>
</gene>
<dbReference type="EMBL" id="LDPZ01000014">
    <property type="protein sequence ID" value="KTQ96593.1"/>
    <property type="molecule type" value="Genomic_DNA"/>
</dbReference>
<dbReference type="AlphaFoldDB" id="A0A175RCI0"/>
<evidence type="ECO:0000256" key="1">
    <source>
        <dbReference type="SAM" id="Coils"/>
    </source>
</evidence>
<feature type="compositionally biased region" description="Low complexity" evidence="2">
    <location>
        <begin position="320"/>
        <end position="335"/>
    </location>
</feature>
<dbReference type="Proteomes" id="UP000078272">
    <property type="component" value="Unassembled WGS sequence"/>
</dbReference>
<dbReference type="PATRIC" id="fig|401562.3.peg.763"/>
<evidence type="ECO:0000256" key="2">
    <source>
        <dbReference type="SAM" id="MobiDB-lite"/>
    </source>
</evidence>
<dbReference type="STRING" id="401562.NS365_13475"/>
<evidence type="ECO:0000313" key="4">
    <source>
        <dbReference type="Proteomes" id="UP000078272"/>
    </source>
</evidence>
<feature type="region of interest" description="Disordered" evidence="2">
    <location>
        <begin position="240"/>
        <end position="260"/>
    </location>
</feature>
<organism evidence="3 4">
    <name type="scientific">Aureimonas ureilytica</name>
    <dbReference type="NCBI Taxonomy" id="401562"/>
    <lineage>
        <taxon>Bacteria</taxon>
        <taxon>Pseudomonadati</taxon>
        <taxon>Pseudomonadota</taxon>
        <taxon>Alphaproteobacteria</taxon>
        <taxon>Hyphomicrobiales</taxon>
        <taxon>Aurantimonadaceae</taxon>
        <taxon>Aureimonas</taxon>
    </lineage>
</organism>
<feature type="coiled-coil region" evidence="1">
    <location>
        <begin position="113"/>
        <end position="189"/>
    </location>
</feature>
<proteinExistence type="predicted"/>
<evidence type="ECO:0000313" key="3">
    <source>
        <dbReference type="EMBL" id="KTQ96593.1"/>
    </source>
</evidence>
<feature type="region of interest" description="Disordered" evidence="2">
    <location>
        <begin position="279"/>
        <end position="364"/>
    </location>
</feature>
<feature type="compositionally biased region" description="Basic and acidic residues" evidence="2">
    <location>
        <begin position="248"/>
        <end position="260"/>
    </location>
</feature>
<sequence length="364" mass="39716">MIATALIFLLGALTATLILLLLIPLVWRRAQRLARREFNATIPTSVNEIRAEMDLVRATSAFDIRREERRAQELMEQAVRERGEAGRVIVENGHLVTRGRELEGHLAERDKTIAKLEERLHTVIAERDELVQHRHDLRAKLQARAEEMEALALRHQALKERSDEQRRHIAAADARVVDLSEALRVARERAPARASQPEGAVPPVPAPIAAVEPDAALAAMATSNARPSGSARLRAVLQSNQATTDIKSGPERGDGSENAEIRERISDIAARVIQKEIEAEGPNSRLREMIERPEPPREGGVPSLAARVRSLLSDTPAVSPTPVANAPAMAATSPAEPDPAPAVSSARTAGKRNGGARSRPKSRR</sequence>
<reference evidence="3 4" key="1">
    <citation type="journal article" date="2016" name="Front. Microbiol.">
        <title>Genomic Resource of Rice Seed Associated Bacteria.</title>
        <authorList>
            <person name="Midha S."/>
            <person name="Bansal K."/>
            <person name="Sharma S."/>
            <person name="Kumar N."/>
            <person name="Patil P.P."/>
            <person name="Chaudhry V."/>
            <person name="Patil P.B."/>
        </authorList>
    </citation>
    <scope>NUCLEOTIDE SEQUENCE [LARGE SCALE GENOMIC DNA]</scope>
    <source>
        <strain evidence="3 4">NS226</strain>
    </source>
</reference>